<organism evidence="10 11">
    <name type="scientific">Pinctada imbricata</name>
    <name type="common">Atlantic pearl-oyster</name>
    <name type="synonym">Pinctada martensii</name>
    <dbReference type="NCBI Taxonomy" id="66713"/>
    <lineage>
        <taxon>Eukaryota</taxon>
        <taxon>Metazoa</taxon>
        <taxon>Spiralia</taxon>
        <taxon>Lophotrochozoa</taxon>
        <taxon>Mollusca</taxon>
        <taxon>Bivalvia</taxon>
        <taxon>Autobranchia</taxon>
        <taxon>Pteriomorphia</taxon>
        <taxon>Pterioida</taxon>
        <taxon>Pterioidea</taxon>
        <taxon>Pteriidae</taxon>
        <taxon>Pinctada</taxon>
    </lineage>
</organism>
<dbReference type="GO" id="GO:0043652">
    <property type="term" value="P:engulfment of apoptotic cell"/>
    <property type="evidence" value="ECO:0007669"/>
    <property type="project" value="TreeGrafter"/>
</dbReference>
<feature type="transmembrane region" description="Helical" evidence="8">
    <location>
        <begin position="108"/>
        <end position="125"/>
    </location>
</feature>
<comment type="caution">
    <text evidence="10">The sequence shown here is derived from an EMBL/GenBank/DDBJ whole genome shotgun (WGS) entry which is preliminary data.</text>
</comment>
<gene>
    <name evidence="10" type="ORF">FSP39_019985</name>
</gene>
<feature type="transmembrane region" description="Helical" evidence="8">
    <location>
        <begin position="145"/>
        <end position="168"/>
    </location>
</feature>
<dbReference type="Gene3D" id="1.10.443.10">
    <property type="entry name" value="Intergrase catalytic core"/>
    <property type="match status" value="1"/>
</dbReference>
<keyword evidence="5 8" id="KW-1133">Transmembrane helix</keyword>
<dbReference type="GO" id="GO:0005886">
    <property type="term" value="C:plasma membrane"/>
    <property type="evidence" value="ECO:0007669"/>
    <property type="project" value="UniProtKB-SubCell"/>
</dbReference>
<comment type="similarity">
    <text evidence="2 8">Belongs to the XK family.</text>
</comment>
<evidence type="ECO:0000259" key="9">
    <source>
        <dbReference type="Pfam" id="PF00589"/>
    </source>
</evidence>
<dbReference type="PANTHER" id="PTHR16024:SF6">
    <property type="entry name" value="XK-RELATED PROTEIN"/>
    <property type="match status" value="1"/>
</dbReference>
<dbReference type="InterPro" id="IPR050895">
    <property type="entry name" value="XK-related_scramblase"/>
</dbReference>
<protein>
    <recommendedName>
        <fullName evidence="8">XK-related protein</fullName>
    </recommendedName>
</protein>
<dbReference type="InterPro" id="IPR011010">
    <property type="entry name" value="DNA_brk_join_enz"/>
</dbReference>
<keyword evidence="6 8" id="KW-0472">Membrane</keyword>
<dbReference type="AlphaFoldDB" id="A0AA89BUN1"/>
<evidence type="ECO:0000256" key="3">
    <source>
        <dbReference type="ARBA" id="ARBA00022475"/>
    </source>
</evidence>
<evidence type="ECO:0000256" key="2">
    <source>
        <dbReference type="ARBA" id="ARBA00008789"/>
    </source>
</evidence>
<evidence type="ECO:0000256" key="8">
    <source>
        <dbReference type="RuleBase" id="RU910716"/>
    </source>
</evidence>
<evidence type="ECO:0000256" key="6">
    <source>
        <dbReference type="ARBA" id="ARBA00023136"/>
    </source>
</evidence>
<accession>A0AA89BUN1</accession>
<dbReference type="EMBL" id="VSWD01000010">
    <property type="protein sequence ID" value="KAK3091464.1"/>
    <property type="molecule type" value="Genomic_DNA"/>
</dbReference>
<evidence type="ECO:0000256" key="4">
    <source>
        <dbReference type="ARBA" id="ARBA00022692"/>
    </source>
</evidence>
<keyword evidence="7" id="KW-0233">DNA recombination</keyword>
<proteinExistence type="inferred from homology"/>
<evidence type="ECO:0000256" key="1">
    <source>
        <dbReference type="ARBA" id="ARBA00004651"/>
    </source>
</evidence>
<keyword evidence="3" id="KW-1003">Cell membrane</keyword>
<name>A0AA89BUN1_PINIB</name>
<evidence type="ECO:0000256" key="7">
    <source>
        <dbReference type="ARBA" id="ARBA00023172"/>
    </source>
</evidence>
<dbReference type="Proteomes" id="UP001186944">
    <property type="component" value="Unassembled WGS sequence"/>
</dbReference>
<dbReference type="InterPro" id="IPR013762">
    <property type="entry name" value="Integrase-like_cat_sf"/>
</dbReference>
<reference evidence="10" key="1">
    <citation type="submission" date="2019-08" db="EMBL/GenBank/DDBJ databases">
        <title>The improved chromosome-level genome for the pearl oyster Pinctada fucata martensii using PacBio sequencing and Hi-C.</title>
        <authorList>
            <person name="Zheng Z."/>
        </authorList>
    </citation>
    <scope>NUCLEOTIDE SEQUENCE</scope>
    <source>
        <strain evidence="10">ZZ-2019</strain>
        <tissue evidence="10">Adductor muscle</tissue>
    </source>
</reference>
<dbReference type="GO" id="GO:0015074">
    <property type="term" value="P:DNA integration"/>
    <property type="evidence" value="ECO:0007669"/>
    <property type="project" value="InterPro"/>
</dbReference>
<dbReference type="GO" id="GO:0070782">
    <property type="term" value="P:phosphatidylserine exposure on apoptotic cell surface"/>
    <property type="evidence" value="ECO:0007669"/>
    <property type="project" value="TreeGrafter"/>
</dbReference>
<dbReference type="GO" id="GO:0006310">
    <property type="term" value="P:DNA recombination"/>
    <property type="evidence" value="ECO:0007669"/>
    <property type="project" value="UniProtKB-KW"/>
</dbReference>
<evidence type="ECO:0000313" key="11">
    <source>
        <dbReference type="Proteomes" id="UP001186944"/>
    </source>
</evidence>
<dbReference type="InterPro" id="IPR018629">
    <property type="entry name" value="XK-rel"/>
</dbReference>
<feature type="domain" description="Tyr recombinase" evidence="9">
    <location>
        <begin position="346"/>
        <end position="407"/>
    </location>
</feature>
<dbReference type="InterPro" id="IPR002104">
    <property type="entry name" value="Integrase_catalytic"/>
</dbReference>
<dbReference type="GO" id="GO:1902742">
    <property type="term" value="P:apoptotic process involved in development"/>
    <property type="evidence" value="ECO:0007669"/>
    <property type="project" value="TreeGrafter"/>
</dbReference>
<dbReference type="GO" id="GO:0003677">
    <property type="term" value="F:DNA binding"/>
    <property type="evidence" value="ECO:0007669"/>
    <property type="project" value="InterPro"/>
</dbReference>
<evidence type="ECO:0000313" key="10">
    <source>
        <dbReference type="EMBL" id="KAK3091464.1"/>
    </source>
</evidence>
<evidence type="ECO:0000256" key="5">
    <source>
        <dbReference type="ARBA" id="ARBA00022989"/>
    </source>
</evidence>
<keyword evidence="11" id="KW-1185">Reference proteome</keyword>
<dbReference type="PANTHER" id="PTHR16024">
    <property type="entry name" value="XK-RELATED PROTEIN"/>
    <property type="match status" value="1"/>
</dbReference>
<sequence length="423" mass="49275">MNCTSPEQLNEFNFQQIRVSFQCDENQLEDVSEEKKWIERDNTCTRNDRPQRKANGIERLFTMREPPDSRRRFSSHSVKNKGDKNVKRRMLDCLLPRVKQTRRWPPRYKFRDILFASFTLFAFAVDYATDIKLMTEYYVDGEMTSFALTLTFIVVPAIITIIISILWYHETYKRNIEEYETKVGDSPVRAKWKEKQRRHSHKLFVVRLIFSLLQLGRIFRQMEYILSICRSFCIQRQIKNAPEEAKTDLKRKNRNLRRHAIFEKRDAAMLGLVDSFLESAMQLLLQLYLAITSSLPLTFSRGERCLVDYYRIYLDALGNEGPFYRQPLAGSGSVSARYGEQVLGINKLKGLMKEITGKAGLQGNVTNHSGKRTCATQLYHAGVDEQEIMQRTGHRSETAVRKYQRTNSALQGHVSEILNPPTS</sequence>
<dbReference type="SUPFAM" id="SSF56349">
    <property type="entry name" value="DNA breaking-rejoining enzymes"/>
    <property type="match status" value="1"/>
</dbReference>
<keyword evidence="4 8" id="KW-0812">Transmembrane</keyword>
<dbReference type="Pfam" id="PF09815">
    <property type="entry name" value="XK-related"/>
    <property type="match status" value="1"/>
</dbReference>
<dbReference type="Pfam" id="PF00589">
    <property type="entry name" value="Phage_integrase"/>
    <property type="match status" value="1"/>
</dbReference>
<comment type="subcellular location">
    <subcellularLocation>
        <location evidence="1">Cell membrane</location>
        <topology evidence="1">Multi-pass membrane protein</topology>
    </subcellularLocation>
    <subcellularLocation>
        <location evidence="8">Membrane</location>
        <topology evidence="8">Multi-pass membrane protein</topology>
    </subcellularLocation>
</comment>
<feature type="transmembrane region" description="Helical" evidence="8">
    <location>
        <begin position="203"/>
        <end position="219"/>
    </location>
</feature>